<keyword evidence="3" id="KW-0378">Hydrolase</keyword>
<gene>
    <name evidence="10" type="ORF">PV328_002554</name>
</gene>
<dbReference type="Pfam" id="PF01421">
    <property type="entry name" value="Reprolysin"/>
    <property type="match status" value="1"/>
</dbReference>
<keyword evidence="4 8" id="KW-0862">Zinc</keyword>
<dbReference type="Pfam" id="PF17771">
    <property type="entry name" value="ADAMTS_CR_2"/>
    <property type="match status" value="1"/>
</dbReference>
<evidence type="ECO:0000256" key="6">
    <source>
        <dbReference type="ARBA" id="ARBA00023157"/>
    </source>
</evidence>
<keyword evidence="2 8" id="KW-0479">Metal-binding</keyword>
<protein>
    <recommendedName>
        <fullName evidence="9">Peptidase M12B domain-containing protein</fullName>
    </recommendedName>
</protein>
<evidence type="ECO:0000256" key="2">
    <source>
        <dbReference type="ARBA" id="ARBA00022723"/>
    </source>
</evidence>
<keyword evidence="5" id="KW-0482">Metalloprotease</keyword>
<dbReference type="EMBL" id="JAQQBS010001422">
    <property type="protein sequence ID" value="KAK0163868.1"/>
    <property type="molecule type" value="Genomic_DNA"/>
</dbReference>
<evidence type="ECO:0000256" key="1">
    <source>
        <dbReference type="ARBA" id="ARBA00022670"/>
    </source>
</evidence>
<dbReference type="PANTHER" id="PTHR11905:SF249">
    <property type="entry name" value="SOL NARAE, ISOFORM C"/>
    <property type="match status" value="1"/>
</dbReference>
<evidence type="ECO:0000256" key="4">
    <source>
        <dbReference type="ARBA" id="ARBA00022833"/>
    </source>
</evidence>
<reference evidence="10" key="2">
    <citation type="submission" date="2023-03" db="EMBL/GenBank/DDBJ databases">
        <authorList>
            <person name="Inwood S.N."/>
            <person name="Skelly J.G."/>
            <person name="Guhlin J."/>
            <person name="Harrop T.W.R."/>
            <person name="Goldson S.G."/>
            <person name="Dearden P.K."/>
        </authorList>
    </citation>
    <scope>NUCLEOTIDE SEQUENCE</scope>
    <source>
        <strain evidence="10">Irish</strain>
        <tissue evidence="10">Whole body</tissue>
    </source>
</reference>
<evidence type="ECO:0000313" key="11">
    <source>
        <dbReference type="Proteomes" id="UP001168990"/>
    </source>
</evidence>
<feature type="binding site" evidence="8">
    <location>
        <position position="263"/>
    </location>
    <ligand>
        <name>Zn(2+)</name>
        <dbReference type="ChEBI" id="CHEBI:29105"/>
        <note>catalytic</note>
    </ligand>
</feature>
<dbReference type="SUPFAM" id="SSF55486">
    <property type="entry name" value="Metalloproteases ('zincins'), catalytic domain"/>
    <property type="match status" value="1"/>
</dbReference>
<feature type="binding site" evidence="8">
    <location>
        <position position="269"/>
    </location>
    <ligand>
        <name>Zn(2+)</name>
        <dbReference type="ChEBI" id="CHEBI:29105"/>
        <note>catalytic</note>
    </ligand>
</feature>
<dbReference type="GO" id="GO:0004222">
    <property type="term" value="F:metalloendopeptidase activity"/>
    <property type="evidence" value="ECO:0007669"/>
    <property type="project" value="InterPro"/>
</dbReference>
<organism evidence="10 11">
    <name type="scientific">Microctonus aethiopoides</name>
    <dbReference type="NCBI Taxonomy" id="144406"/>
    <lineage>
        <taxon>Eukaryota</taxon>
        <taxon>Metazoa</taxon>
        <taxon>Ecdysozoa</taxon>
        <taxon>Arthropoda</taxon>
        <taxon>Hexapoda</taxon>
        <taxon>Insecta</taxon>
        <taxon>Pterygota</taxon>
        <taxon>Neoptera</taxon>
        <taxon>Endopterygota</taxon>
        <taxon>Hymenoptera</taxon>
        <taxon>Apocrita</taxon>
        <taxon>Ichneumonoidea</taxon>
        <taxon>Braconidae</taxon>
        <taxon>Euphorinae</taxon>
        <taxon>Microctonus</taxon>
    </lineage>
</organism>
<accession>A0AA39KJJ8</accession>
<dbReference type="PANTHER" id="PTHR11905">
    <property type="entry name" value="ADAM A DISINTEGRIN AND METALLOPROTEASE DOMAIN"/>
    <property type="match status" value="1"/>
</dbReference>
<dbReference type="Gene3D" id="3.40.390.10">
    <property type="entry name" value="Collagenase (Catalytic Domain)"/>
    <property type="match status" value="2"/>
</dbReference>
<dbReference type="AlphaFoldDB" id="A0AA39KJJ8"/>
<name>A0AA39KJJ8_9HYME</name>
<keyword evidence="6" id="KW-1015">Disulfide bond</keyword>
<evidence type="ECO:0000256" key="3">
    <source>
        <dbReference type="ARBA" id="ARBA00022801"/>
    </source>
</evidence>
<evidence type="ECO:0000313" key="10">
    <source>
        <dbReference type="EMBL" id="KAK0163868.1"/>
    </source>
</evidence>
<dbReference type="Proteomes" id="UP001168990">
    <property type="component" value="Unassembled WGS sequence"/>
</dbReference>
<keyword evidence="1" id="KW-0645">Protease</keyword>
<feature type="binding site" evidence="8">
    <location>
        <position position="259"/>
    </location>
    <ligand>
        <name>Zn(2+)</name>
        <dbReference type="ChEBI" id="CHEBI:29105"/>
        <note>catalytic</note>
    </ligand>
</feature>
<keyword evidence="7" id="KW-0325">Glycoprotein</keyword>
<feature type="domain" description="Peptidase M12B" evidence="9">
    <location>
        <begin position="222"/>
        <end position="321"/>
    </location>
</feature>
<evidence type="ECO:0000256" key="7">
    <source>
        <dbReference type="ARBA" id="ARBA00023180"/>
    </source>
</evidence>
<dbReference type="InterPro" id="IPR024079">
    <property type="entry name" value="MetalloPept_cat_dom_sf"/>
</dbReference>
<dbReference type="GO" id="GO:0046872">
    <property type="term" value="F:metal ion binding"/>
    <property type="evidence" value="ECO:0007669"/>
    <property type="project" value="UniProtKB-KW"/>
</dbReference>
<keyword evidence="11" id="KW-1185">Reference proteome</keyword>
<dbReference type="GO" id="GO:0006509">
    <property type="term" value="P:membrane protein ectodomain proteolysis"/>
    <property type="evidence" value="ECO:0007669"/>
    <property type="project" value="TreeGrafter"/>
</dbReference>
<evidence type="ECO:0000256" key="8">
    <source>
        <dbReference type="PROSITE-ProRule" id="PRU00276"/>
    </source>
</evidence>
<dbReference type="InterPro" id="IPR001590">
    <property type="entry name" value="Peptidase_M12B"/>
</dbReference>
<comment type="caution">
    <text evidence="10">The sequence shown here is derived from an EMBL/GenBank/DDBJ whole genome shotgun (WGS) entry which is preliminary data.</text>
</comment>
<comment type="caution">
    <text evidence="8">Lacks conserved residue(s) required for the propagation of feature annotation.</text>
</comment>
<dbReference type="Gene3D" id="3.40.1620.60">
    <property type="match status" value="1"/>
</dbReference>
<feature type="active site" evidence="8">
    <location>
        <position position="260"/>
    </location>
</feature>
<dbReference type="PROSITE" id="PS50215">
    <property type="entry name" value="ADAM_MEPRO"/>
    <property type="match status" value="1"/>
</dbReference>
<dbReference type="InterPro" id="IPR041645">
    <property type="entry name" value="ADAMTS_CR_2"/>
</dbReference>
<evidence type="ECO:0000259" key="9">
    <source>
        <dbReference type="PROSITE" id="PS50215"/>
    </source>
</evidence>
<reference evidence="10" key="1">
    <citation type="journal article" date="2023" name="bioRxiv">
        <title>Scaffold-level genome assemblies of two parasitoid biocontrol wasps reveal the parthenogenesis mechanism and an associated novel virus.</title>
        <authorList>
            <person name="Inwood S."/>
            <person name="Skelly J."/>
            <person name="Guhlin J."/>
            <person name="Harrop T."/>
            <person name="Goldson S."/>
            <person name="Dearden P."/>
        </authorList>
    </citation>
    <scope>NUCLEOTIDE SEQUENCE</scope>
    <source>
        <strain evidence="10">Irish</strain>
        <tissue evidence="10">Whole body</tissue>
    </source>
</reference>
<proteinExistence type="predicted"/>
<sequence length="411" mass="46844">MRVPEYKAVPIDQLHISKRSVDQSSQKSSFHNKSADDIINWIHPPDWALFTLDTPVYAIRNTSNGTKYFLYENAMKIYGPFMSIEVYLPYYKSREKRQIDEMKLKHLVKAVPIENRVDDTTGQNNESEGSSRTKRSNDDIIYPEILVIVDYDTFQLHGENVYNLLKYLNGFWNGVDLDYRSLESPKFRLNIAAILIDEVSIMKRLRLCYKYANGPCPLGRNGLAQISGACHMDDYFRMTMRTAIVYDVGAFNGIHTAAHELGHLFGAIHDNESPIYQCNSITGTVMHSQGPMSENGDWSQCSQDAMKNFIKTKGSCLYNKPKLDHKYHPYLPGKIKDANEQCEALEGKPKPFRIDESICQLLFCYARNSNYMSGLSRGPAPPGTPCGHKKMCHKFKCVMATLEDFVSKPVN</sequence>
<evidence type="ECO:0000256" key="5">
    <source>
        <dbReference type="ARBA" id="ARBA00023049"/>
    </source>
</evidence>